<dbReference type="InterPro" id="IPR035892">
    <property type="entry name" value="C2_domain_sf"/>
</dbReference>
<feature type="repeat" description="ANK" evidence="3">
    <location>
        <begin position="1350"/>
        <end position="1382"/>
    </location>
</feature>
<name>A0A8J2SQG3_9STRA</name>
<feature type="repeat" description="ANK" evidence="3">
    <location>
        <begin position="1418"/>
        <end position="1450"/>
    </location>
</feature>
<proteinExistence type="predicted"/>
<feature type="region of interest" description="Disordered" evidence="4">
    <location>
        <begin position="1192"/>
        <end position="1212"/>
    </location>
</feature>
<dbReference type="SMART" id="SM00239">
    <property type="entry name" value="C2"/>
    <property type="match status" value="7"/>
</dbReference>
<feature type="repeat" description="ANK" evidence="3">
    <location>
        <begin position="1317"/>
        <end position="1349"/>
    </location>
</feature>
<feature type="domain" description="C2" evidence="5">
    <location>
        <begin position="494"/>
        <end position="616"/>
    </location>
</feature>
<feature type="compositionally biased region" description="Basic and acidic residues" evidence="4">
    <location>
        <begin position="10"/>
        <end position="46"/>
    </location>
</feature>
<feature type="domain" description="C2" evidence="5">
    <location>
        <begin position="1045"/>
        <end position="1180"/>
    </location>
</feature>
<evidence type="ECO:0000313" key="6">
    <source>
        <dbReference type="EMBL" id="CAH0377770.1"/>
    </source>
</evidence>
<dbReference type="Gene3D" id="1.25.40.20">
    <property type="entry name" value="Ankyrin repeat-containing domain"/>
    <property type="match status" value="1"/>
</dbReference>
<keyword evidence="3" id="KW-0040">ANK repeat</keyword>
<feature type="region of interest" description="Disordered" evidence="4">
    <location>
        <begin position="782"/>
        <end position="816"/>
    </location>
</feature>
<dbReference type="SMART" id="SM00248">
    <property type="entry name" value="ANK"/>
    <property type="match status" value="6"/>
</dbReference>
<dbReference type="PROSITE" id="PS50297">
    <property type="entry name" value="ANK_REP_REGION"/>
    <property type="match status" value="2"/>
</dbReference>
<dbReference type="InterPro" id="IPR002110">
    <property type="entry name" value="Ankyrin_rpt"/>
</dbReference>
<dbReference type="PANTHER" id="PTHR45911">
    <property type="entry name" value="C2 DOMAIN-CONTAINING PROTEIN"/>
    <property type="match status" value="1"/>
</dbReference>
<evidence type="ECO:0000259" key="5">
    <source>
        <dbReference type="PROSITE" id="PS50004"/>
    </source>
</evidence>
<feature type="compositionally biased region" description="Basic residues" evidence="4">
    <location>
        <begin position="790"/>
        <end position="806"/>
    </location>
</feature>
<dbReference type="CDD" id="cd00030">
    <property type="entry name" value="C2"/>
    <property type="match status" value="6"/>
</dbReference>
<sequence length="1525" mass="171710">MGWFSGQSKAAKELERKRQQEKDEENAKRADDVCEEQKTPYQKKVDKPPNVLRVTVIRARDLPAVDKKLFGKGPASADPFPCMSVEGKSEKGSVKKKNLTPVWLERFELPCEDPDSVFSFEVMDHDNFGAADFMGCVKVKLATLKDERAHRNWHKLGNTSGEQDEHERGEVELCLRWCHDKARAYDLPKEFKTSEKAGTKAMPNELHVYLVRARDLEAMDSGLLGKASSDPIVVLDVMGTSFKSTQKKKELNPVWLESFSWAVEDDEAILEVVVEDYDLTGNDFMGRTSIPLKTLSDRKIHRQWHRLLGPKLKKGQKKQPVKKRGRIDLAARWVHNPKLVVPLPPELQASELHFDRPANEVQIFLVRAAGLPVMDRHLMSKGGSSDPVVTFSCCGEKATSSIKKKDLNPQWAEYHSLLVEEDDAELLVVVEDYDLMGNDFMGQLTIDIKSLEDRRVDRRWHVLRPKPTLAKKKEEEKKLGKLELAIRWKHNPERVIQLPEAFHHDDLLDQPANYLQICLVRARKLKIMDKSRLTSGGSSDPLVHFMIDGESVTSTTKKKNLRPIWREYFELPIEDEQQTLHLKMEDYEALSANQVMGRCHVAMSHLKGRETFRKWLELVDEDKKDAGWVEIALRWAHDPQRVLDLPEEFTEPETEDCLSKEANELLVCLLRGKNLPVMDKNLIGGGGSSDPCAFLNLDGEKRKSRVVKKSINPQWMQTFRFPCDDGLNVTLQVDVEDYDLKGNDFMGQCGVYLGDLHEVEERRVERVWYALAPEGVKTERYGKKEETVKKQQRGSRRSKGGKKQRRSSTIDEDEVTVKKGPNLGRIEFALRWVHNPDLVVTLPDQISRDEVHPDEEANSLLITLVRCRNLPVMDTGVFGGSSDPYCVIRVGDERVKSTVRKKDLNPVWVESFELPNSDKDAKVVFEVLDYDAYGTSDPIGRFALPFLALADRKLMRRWFVLKDQVRDRCPFASFASMAWRAEVASMASRRPLALDAIDATRAGARTPPRRHRRDDAMLTLGNTQAGQKTGGKCEVALKWQHNPDFVLDLPFDMAGNDDLLDMPPNQLRICLMRARELPVMDVAEGLASGSSDPFATLVVESITKDDMKDKPQVLRSTTKVQSLRPVWMERFDVPVDDAAEKELTVSLYDDDFDDSEPELIGSVKIPLKRSLQRKMLQDWHELYNPERAARLAMENSRRRSEDSLDGEDLAPTDTKTGEVEVCLRLVYNPKCRVPYYDLTDKQDLETIANICSDAVENGRDEPLKLLVVRCATCDHVLVDEHRGVTPAMVAASRDEDASLTFKLLRRLNCDLDQKDRAGRTAAHVAAKCGNDRALRILAELDANLCAEDAYGKQPCHYAAEQGHDSTVERLVKLGADPEDQTHNGRSCAALAAQNGRASTVKLLHDLGADIDEVGSMFGGRRPLHFACATGDAETVRMLLRLGADADGTDNMQNGPAHCAALEGRRDIVQLLGEYDCDLDAVNDDGLTPAQLLAQFAAKDSGGVVNTGAVEWAPMATAEPAPKPAE</sequence>
<accession>A0A8J2SQG3</accession>
<dbReference type="Pfam" id="PF00168">
    <property type="entry name" value="C2"/>
    <property type="match status" value="7"/>
</dbReference>
<dbReference type="PROSITE" id="PS50088">
    <property type="entry name" value="ANK_REPEAT"/>
    <property type="match status" value="4"/>
</dbReference>
<feature type="domain" description="C2" evidence="5">
    <location>
        <begin position="183"/>
        <end position="305"/>
    </location>
</feature>
<feature type="domain" description="C2" evidence="5">
    <location>
        <begin position="840"/>
        <end position="959"/>
    </location>
</feature>
<dbReference type="PROSITE" id="PS50004">
    <property type="entry name" value="C2"/>
    <property type="match status" value="7"/>
</dbReference>
<protein>
    <recommendedName>
        <fullName evidence="5">C2 domain-containing protein</fullName>
    </recommendedName>
</protein>
<dbReference type="InterPro" id="IPR036770">
    <property type="entry name" value="Ankyrin_rpt-contain_sf"/>
</dbReference>
<dbReference type="Gene3D" id="2.60.40.150">
    <property type="entry name" value="C2 domain"/>
    <property type="match status" value="7"/>
</dbReference>
<evidence type="ECO:0000313" key="7">
    <source>
        <dbReference type="Proteomes" id="UP000789595"/>
    </source>
</evidence>
<keyword evidence="2" id="KW-0106">Calcium</keyword>
<dbReference type="Proteomes" id="UP000789595">
    <property type="component" value="Unassembled WGS sequence"/>
</dbReference>
<evidence type="ECO:0000256" key="4">
    <source>
        <dbReference type="SAM" id="MobiDB-lite"/>
    </source>
</evidence>
<dbReference type="SUPFAM" id="SSF48403">
    <property type="entry name" value="Ankyrin repeat"/>
    <property type="match status" value="1"/>
</dbReference>
<feature type="domain" description="C2" evidence="5">
    <location>
        <begin position="342"/>
        <end position="461"/>
    </location>
</feature>
<feature type="domain" description="C2" evidence="5">
    <location>
        <begin position="32"/>
        <end position="154"/>
    </location>
</feature>
<dbReference type="GO" id="GO:0046872">
    <property type="term" value="F:metal ion binding"/>
    <property type="evidence" value="ECO:0007669"/>
    <property type="project" value="UniProtKB-KW"/>
</dbReference>
<comment type="caution">
    <text evidence="6">The sequence shown here is derived from an EMBL/GenBank/DDBJ whole genome shotgun (WGS) entry which is preliminary data.</text>
</comment>
<dbReference type="InterPro" id="IPR000008">
    <property type="entry name" value="C2_dom"/>
</dbReference>
<dbReference type="Pfam" id="PF12796">
    <property type="entry name" value="Ank_2"/>
    <property type="match status" value="2"/>
</dbReference>
<evidence type="ECO:0000256" key="2">
    <source>
        <dbReference type="ARBA" id="ARBA00022837"/>
    </source>
</evidence>
<evidence type="ECO:0000256" key="3">
    <source>
        <dbReference type="PROSITE-ProRule" id="PRU00023"/>
    </source>
</evidence>
<keyword evidence="7" id="KW-1185">Reference proteome</keyword>
<evidence type="ECO:0000256" key="1">
    <source>
        <dbReference type="ARBA" id="ARBA00022723"/>
    </source>
</evidence>
<organism evidence="6 7">
    <name type="scientific">Pelagomonas calceolata</name>
    <dbReference type="NCBI Taxonomy" id="35677"/>
    <lineage>
        <taxon>Eukaryota</taxon>
        <taxon>Sar</taxon>
        <taxon>Stramenopiles</taxon>
        <taxon>Ochrophyta</taxon>
        <taxon>Pelagophyceae</taxon>
        <taxon>Pelagomonadales</taxon>
        <taxon>Pelagomonadaceae</taxon>
        <taxon>Pelagomonas</taxon>
    </lineage>
</organism>
<feature type="region of interest" description="Disordered" evidence="4">
    <location>
        <begin position="1"/>
        <end position="46"/>
    </location>
</feature>
<reference evidence="6" key="1">
    <citation type="submission" date="2021-11" db="EMBL/GenBank/DDBJ databases">
        <authorList>
            <consortium name="Genoscope - CEA"/>
            <person name="William W."/>
        </authorList>
    </citation>
    <scope>NUCLEOTIDE SEQUENCE</scope>
</reference>
<dbReference type="OrthoDB" id="67700at2759"/>
<keyword evidence="1" id="KW-0479">Metal-binding</keyword>
<feature type="domain" description="C2" evidence="5">
    <location>
        <begin position="646"/>
        <end position="769"/>
    </location>
</feature>
<dbReference type="EMBL" id="CAKKNE010000005">
    <property type="protein sequence ID" value="CAH0377770.1"/>
    <property type="molecule type" value="Genomic_DNA"/>
</dbReference>
<feature type="repeat" description="ANK" evidence="3">
    <location>
        <begin position="1383"/>
        <end position="1415"/>
    </location>
</feature>
<gene>
    <name evidence="6" type="ORF">PECAL_5P22890</name>
</gene>
<dbReference type="SUPFAM" id="SSF49562">
    <property type="entry name" value="C2 domain (Calcium/lipid-binding domain, CaLB)"/>
    <property type="match status" value="7"/>
</dbReference>
<feature type="compositionally biased region" description="Basic and acidic residues" evidence="4">
    <location>
        <begin position="1192"/>
        <end position="1202"/>
    </location>
</feature>